<evidence type="ECO:0000313" key="5">
    <source>
        <dbReference type="WBParaSite" id="SMUV_0000648301-mRNA-1"/>
    </source>
</evidence>
<sequence>MSIVSEQVHFRDLKEILSRFDPNIETGLIFEVKKRSHTLCARFLGGAWRNISVEKFQLQRMRGGMSNMLFMCSLPDGYSTMNDEPRKVLMRIYFNPVSDANLVAESVIFTLLSERHLGPKLYGIFNGGRLEEYIPSRPLSCGEISIPLFFKKIAKRVAQIHQLRVPIWKEPVYLCDAIKRWLNQLIEISDEARTYNLPEKYLDCAPSYVNFKRLLDELHLLRQCLNKSRSPVVFCHNDLQEGNILLPRAGSGNVRLMSVTEDTVPEYPTLRKLSTTNPHLVLIDFEYASYNYRGFDFANHFVECTIDYDVSEAPYYKIYENRFPTEEHQLEFFKSYIAEVSEVSLSSEKYEMQAHQMILLYYLFILTALYKLNAELSSALNVSGLETAPFIAVSHLFWGIWSLLQVEVSPVKFGFVEYGVERLGLYYKYKSCLESLLNDSSS</sequence>
<organism evidence="4 5">
    <name type="scientific">Syphacia muris</name>
    <dbReference type="NCBI Taxonomy" id="451379"/>
    <lineage>
        <taxon>Eukaryota</taxon>
        <taxon>Metazoa</taxon>
        <taxon>Ecdysozoa</taxon>
        <taxon>Nematoda</taxon>
        <taxon>Chromadorea</taxon>
        <taxon>Rhabditida</taxon>
        <taxon>Spirurina</taxon>
        <taxon>Oxyuridomorpha</taxon>
        <taxon>Oxyuroidea</taxon>
        <taxon>Oxyuridae</taxon>
        <taxon>Syphacia</taxon>
    </lineage>
</organism>
<dbReference type="STRING" id="451379.A0A0N5APB3"/>
<dbReference type="WBParaSite" id="SMUV_0000648301-mRNA-1">
    <property type="protein sequence ID" value="SMUV_0000648301-mRNA-1"/>
    <property type="gene ID" value="SMUV_0000648301"/>
</dbReference>
<comment type="similarity">
    <text evidence="3">Belongs to the choline/ethanolamine kinase family.</text>
</comment>
<dbReference type="GO" id="GO:0004305">
    <property type="term" value="F:ethanolamine kinase activity"/>
    <property type="evidence" value="ECO:0007669"/>
    <property type="project" value="TreeGrafter"/>
</dbReference>
<dbReference type="Gene3D" id="3.90.1200.10">
    <property type="match status" value="1"/>
</dbReference>
<keyword evidence="1" id="KW-0444">Lipid biosynthesis</keyword>
<protein>
    <submittedName>
        <fullName evidence="5">Choline/ethanolamine kinase</fullName>
    </submittedName>
</protein>
<dbReference type="AlphaFoldDB" id="A0A0N5APB3"/>
<dbReference type="InterPro" id="IPR011009">
    <property type="entry name" value="Kinase-like_dom_sf"/>
</dbReference>
<dbReference type="PANTHER" id="PTHR22603:SF98">
    <property type="entry name" value="CHOLINE KINASE A2"/>
    <property type="match status" value="1"/>
</dbReference>
<reference evidence="5" key="1">
    <citation type="submission" date="2017-02" db="UniProtKB">
        <authorList>
            <consortium name="WormBaseParasite"/>
        </authorList>
    </citation>
    <scope>IDENTIFICATION</scope>
</reference>
<keyword evidence="1" id="KW-0443">Lipid metabolism</keyword>
<keyword evidence="1" id="KW-0594">Phospholipid biosynthesis</keyword>
<dbReference type="GO" id="GO:0005737">
    <property type="term" value="C:cytoplasm"/>
    <property type="evidence" value="ECO:0007669"/>
    <property type="project" value="TreeGrafter"/>
</dbReference>
<dbReference type="Proteomes" id="UP000046393">
    <property type="component" value="Unplaced"/>
</dbReference>
<keyword evidence="2" id="KW-1208">Phospholipid metabolism</keyword>
<accession>A0A0N5APB3</accession>
<dbReference type="GO" id="GO:0004103">
    <property type="term" value="F:choline kinase activity"/>
    <property type="evidence" value="ECO:0007669"/>
    <property type="project" value="TreeGrafter"/>
</dbReference>
<proteinExistence type="inferred from homology"/>
<dbReference type="PANTHER" id="PTHR22603">
    <property type="entry name" value="CHOLINE/ETHANOALAMINE KINASE"/>
    <property type="match status" value="1"/>
</dbReference>
<keyword evidence="4" id="KW-1185">Reference proteome</keyword>
<name>A0A0N5APB3_9BILA</name>
<evidence type="ECO:0000256" key="2">
    <source>
        <dbReference type="ARBA" id="ARBA00023264"/>
    </source>
</evidence>
<dbReference type="Gene3D" id="3.30.200.20">
    <property type="entry name" value="Phosphorylase Kinase, domain 1"/>
    <property type="match status" value="1"/>
</dbReference>
<dbReference type="SUPFAM" id="SSF56112">
    <property type="entry name" value="Protein kinase-like (PK-like)"/>
    <property type="match status" value="1"/>
</dbReference>
<dbReference type="Pfam" id="PF01633">
    <property type="entry name" value="Choline_kinase"/>
    <property type="match status" value="1"/>
</dbReference>
<evidence type="ECO:0000256" key="1">
    <source>
        <dbReference type="ARBA" id="ARBA00023209"/>
    </source>
</evidence>
<evidence type="ECO:0000256" key="3">
    <source>
        <dbReference type="ARBA" id="ARBA00038211"/>
    </source>
</evidence>
<evidence type="ECO:0000313" key="4">
    <source>
        <dbReference type="Proteomes" id="UP000046393"/>
    </source>
</evidence>
<dbReference type="GO" id="GO:0006646">
    <property type="term" value="P:phosphatidylethanolamine biosynthetic process"/>
    <property type="evidence" value="ECO:0007669"/>
    <property type="project" value="TreeGrafter"/>
</dbReference>